<organism evidence="1">
    <name type="scientific">uncultured bacterium contig00059</name>
    <dbReference type="NCBI Taxonomy" id="1181542"/>
    <lineage>
        <taxon>Bacteria</taxon>
        <taxon>environmental samples</taxon>
    </lineage>
</organism>
<sequence length="278" mass="29853">MRAEVFPLLNRQDLAGHQKGISLLVPSKDVELNLFSEDAAQSAASLLHWYLFEGDLKDSKTKASAEREIKPAGRNSPQWMSANGTYGLAAGPNDAYYLPSVKFSNNGNNSWKILFRLKPLDKGNIISVQFGPNFDAVINLANEGDDFILTLGSPKETVSKIYTLPEEDGFITVAINFSVQPEVLSASLSIAETTAEPVDLGVKLDKEFKIALGLGNTQGNAAPQSAPQSAAPSPALTAIWDELAVVSENIKKTDAVEEELLEIAGQPEVASDDPEPLA</sequence>
<name>A0A0A6ZH30_9BACT</name>
<protein>
    <submittedName>
        <fullName evidence="1">Uncharacterized protein</fullName>
    </submittedName>
</protein>
<proteinExistence type="predicted"/>
<reference evidence="1" key="1">
    <citation type="journal article" date="2012" name="Enzyme Microb. Technol.">
        <title>Characterization of a novel thermostable ?-glucosidase from a metagenomic library of termite gut.</title>
        <authorList>
            <person name="Wang Q."/>
            <person name="Qian C."/>
            <person name="Zhang X.Z."/>
            <person name="Liu N."/>
            <person name="Yan X."/>
            <person name="Zhou Z."/>
        </authorList>
    </citation>
    <scope>NUCLEOTIDE SEQUENCE</scope>
</reference>
<accession>A0A0A6ZH30</accession>
<dbReference type="AlphaFoldDB" id="A0A0A6ZH30"/>
<dbReference type="EMBL" id="JQ844187">
    <property type="protein sequence ID" value="AGS52278.1"/>
    <property type="molecule type" value="Genomic_DNA"/>
</dbReference>
<evidence type="ECO:0000313" key="1">
    <source>
        <dbReference type="EMBL" id="AGS52278.1"/>
    </source>
</evidence>